<keyword evidence="4" id="KW-0808">Transferase</keyword>
<dbReference type="Pfam" id="PF08543">
    <property type="entry name" value="Phos_pyr_kin"/>
    <property type="match status" value="1"/>
</dbReference>
<name>A0AB33Z1Q3_9GAMM</name>
<dbReference type="Gene3D" id="3.40.1190.20">
    <property type="match status" value="1"/>
</dbReference>
<reference evidence="4 5" key="1">
    <citation type="journal article" date="2013" name="Genome Announc.">
        <title>Genome Sequence of the Pyrene- and Fluoranthene-Degrading Bacterium Cycloclasticus sp. Strain PY97M.</title>
        <authorList>
            <person name="Cui Z."/>
            <person name="Xu G."/>
            <person name="Li Q."/>
            <person name="Gao W."/>
            <person name="Zheng L."/>
        </authorList>
    </citation>
    <scope>NUCLEOTIDE SEQUENCE [LARGE SCALE GENOMIC DNA]</scope>
    <source>
        <strain evidence="4 5">PY97M</strain>
    </source>
</reference>
<keyword evidence="5" id="KW-1185">Reference proteome</keyword>
<dbReference type="GO" id="GO:0008902">
    <property type="term" value="F:hydroxymethylpyrimidine kinase activity"/>
    <property type="evidence" value="ECO:0007669"/>
    <property type="project" value="UniProtKB-EC"/>
</dbReference>
<dbReference type="EMBL" id="ASHL01000005">
    <property type="protein sequence ID" value="EPD12998.1"/>
    <property type="molecule type" value="Genomic_DNA"/>
</dbReference>
<accession>A0AB33Z1Q3</accession>
<dbReference type="AlphaFoldDB" id="A0AB33Z1Q3"/>
<comment type="pathway">
    <text evidence="1">Cofactor biosynthesis; thiamine diphosphate biosynthesis.</text>
</comment>
<gene>
    <name evidence="4" type="ORF">L196_07539</name>
</gene>
<feature type="domain" description="Pyridoxamine kinase/Phosphomethylpyrimidine kinase" evidence="3">
    <location>
        <begin position="21"/>
        <end position="259"/>
    </location>
</feature>
<dbReference type="Proteomes" id="UP000015462">
    <property type="component" value="Unassembled WGS sequence"/>
</dbReference>
<dbReference type="CDD" id="cd01169">
    <property type="entry name" value="HMPP_kinase"/>
    <property type="match status" value="1"/>
</dbReference>
<dbReference type="GO" id="GO:0009228">
    <property type="term" value="P:thiamine biosynthetic process"/>
    <property type="evidence" value="ECO:0007669"/>
    <property type="project" value="InterPro"/>
</dbReference>
<evidence type="ECO:0000256" key="1">
    <source>
        <dbReference type="ARBA" id="ARBA00004948"/>
    </source>
</evidence>
<evidence type="ECO:0000259" key="3">
    <source>
        <dbReference type="Pfam" id="PF08543"/>
    </source>
</evidence>
<dbReference type="GO" id="GO:0008972">
    <property type="term" value="F:phosphomethylpyrimidine kinase activity"/>
    <property type="evidence" value="ECO:0007669"/>
    <property type="project" value="InterPro"/>
</dbReference>
<dbReference type="InterPro" id="IPR029056">
    <property type="entry name" value="Ribokinase-like"/>
</dbReference>
<dbReference type="SUPFAM" id="SSF53613">
    <property type="entry name" value="Ribokinase-like"/>
    <property type="match status" value="1"/>
</dbReference>
<dbReference type="PANTHER" id="PTHR20858:SF17">
    <property type="entry name" value="HYDROXYMETHYLPYRIMIDINE_PHOSPHOMETHYLPYRIMIDINE KINASE THI20-RELATED"/>
    <property type="match status" value="1"/>
</dbReference>
<keyword evidence="4" id="KW-0418">Kinase</keyword>
<dbReference type="InterPro" id="IPR013749">
    <property type="entry name" value="PM/HMP-P_kinase-1"/>
</dbReference>
<dbReference type="GO" id="GO:0005829">
    <property type="term" value="C:cytosol"/>
    <property type="evidence" value="ECO:0007669"/>
    <property type="project" value="TreeGrafter"/>
</dbReference>
<evidence type="ECO:0000313" key="4">
    <source>
        <dbReference type="EMBL" id="EPD12998.1"/>
    </source>
</evidence>
<dbReference type="InterPro" id="IPR004399">
    <property type="entry name" value="HMP/HMP-P_kinase_dom"/>
</dbReference>
<dbReference type="RefSeq" id="WP_016390526.1">
    <property type="nucleotide sequence ID" value="NZ_KE646808.1"/>
</dbReference>
<comment type="caution">
    <text evidence="4">The sequence shown here is derived from an EMBL/GenBank/DDBJ whole genome shotgun (WGS) entry which is preliminary data.</text>
</comment>
<organism evidence="4 5">
    <name type="scientific">Cycloclasticus pugetii</name>
    <dbReference type="NCBI Taxonomy" id="34068"/>
    <lineage>
        <taxon>Bacteria</taxon>
        <taxon>Pseudomonadati</taxon>
        <taxon>Pseudomonadota</taxon>
        <taxon>Gammaproteobacteria</taxon>
        <taxon>Thiotrichales</taxon>
        <taxon>Piscirickettsiaceae</taxon>
        <taxon>Cycloclasticus</taxon>
    </lineage>
</organism>
<proteinExistence type="predicted"/>
<evidence type="ECO:0000256" key="2">
    <source>
        <dbReference type="ARBA" id="ARBA00012135"/>
    </source>
</evidence>
<dbReference type="PANTHER" id="PTHR20858">
    <property type="entry name" value="PHOSPHOMETHYLPYRIMIDINE KINASE"/>
    <property type="match status" value="1"/>
</dbReference>
<dbReference type="EC" id="2.7.1.49" evidence="2"/>
<evidence type="ECO:0000313" key="5">
    <source>
        <dbReference type="Proteomes" id="UP000015462"/>
    </source>
</evidence>
<sequence>MSHSPKNLDTKPAVLTISGHDPTGGAGIQADIEVLTHFGCHPCSIISCLTVQDSSTVHRLIPLKADDIIEQAKVLFDDMPIAVIKVGLTGSVDAVKAIVKIIQLHPNIPVVFDPVLASGDGTSLANIKLLDEIKNTLLPLTTVLTPNTIEAAQLSGLQHDNNEESLGKALLNTGTNYVLITGGHSPGAVLHNHLFFNHEKQITYEWERQSGHFHGTGCTLASAIAALVAQGQSIPNAVALAQTYVNQAIKLANRVGKGQLFPNRIQQ</sequence>
<protein>
    <recommendedName>
        <fullName evidence="2">hydroxymethylpyrimidine kinase</fullName>
        <ecNumber evidence="2">2.7.1.49</ecNumber>
    </recommendedName>
</protein>